<accession>A0A1T3D7X4</accession>
<dbReference type="Proteomes" id="UP000189738">
    <property type="component" value="Chromosome"/>
</dbReference>
<evidence type="ECO:0000313" key="1">
    <source>
        <dbReference type="EMBL" id="AQX50889.1"/>
    </source>
</evidence>
<dbReference type="RefSeq" id="WP_078412657.1">
    <property type="nucleotide sequence ID" value="NZ_BQKS01000012.1"/>
</dbReference>
<dbReference type="EMBL" id="MAHS01000009">
    <property type="protein sequence ID" value="OPB49452.1"/>
    <property type="molecule type" value="Genomic_DNA"/>
</dbReference>
<name>A0A1T3D7X4_9FLAO</name>
<gene>
    <name evidence="1" type="ORF">AYC66_09430</name>
    <name evidence="2" type="ORF">BAY09_01565</name>
</gene>
<protein>
    <submittedName>
        <fullName evidence="2">Uncharacterized protein</fullName>
    </submittedName>
</protein>
<organism evidence="2">
    <name type="scientific">Elizabethkingia anophelis</name>
    <dbReference type="NCBI Taxonomy" id="1117645"/>
    <lineage>
        <taxon>Bacteria</taxon>
        <taxon>Pseudomonadati</taxon>
        <taxon>Bacteroidota</taxon>
        <taxon>Flavobacteriia</taxon>
        <taxon>Flavobacteriales</taxon>
        <taxon>Weeksellaceae</taxon>
        <taxon>Elizabethkingia</taxon>
    </lineage>
</organism>
<reference evidence="2" key="2">
    <citation type="submission" date="2016-06" db="EMBL/GenBank/DDBJ databases">
        <authorList>
            <person name="Nicholson A.C."/>
        </authorList>
    </citation>
    <scope>NUCLEOTIDE SEQUENCE [LARGE SCALE GENOMIC DNA]</scope>
    <source>
        <strain evidence="2">E6809</strain>
    </source>
</reference>
<sequence>MNETLQPQEKKDYCTPEISKIEIDMEYGVAAGSALITPNSSGTVQTEWENVDNQSEDVIW</sequence>
<dbReference type="AlphaFoldDB" id="A0A1T3D7X4"/>
<reference evidence="1 3" key="1">
    <citation type="submission" date="2016-02" db="EMBL/GenBank/DDBJ databases">
        <authorList>
            <person name="Nicholson A.C."/>
            <person name="Humrighouse B.W."/>
            <person name="Loparev V."/>
            <person name="Emery B."/>
            <person name="Graziano J."/>
            <person name="McQuiston J.R."/>
        </authorList>
    </citation>
    <scope>NUCLEOTIDE SEQUENCE [LARGE SCALE GENOMIC DNA]</scope>
    <source>
        <strain evidence="1 3">E6809</strain>
    </source>
</reference>
<evidence type="ECO:0000313" key="3">
    <source>
        <dbReference type="Proteomes" id="UP000189738"/>
    </source>
</evidence>
<dbReference type="EMBL" id="CP014339">
    <property type="protein sequence ID" value="AQX50889.1"/>
    <property type="molecule type" value="Genomic_DNA"/>
</dbReference>
<proteinExistence type="predicted"/>
<evidence type="ECO:0000313" key="2">
    <source>
        <dbReference type="EMBL" id="OPB49452.1"/>
    </source>
</evidence>